<keyword evidence="2" id="KW-1185">Reference proteome</keyword>
<name>U1RZ26_9ACTO</name>
<reference evidence="1 2" key="1">
    <citation type="submission" date="2013-08" db="EMBL/GenBank/DDBJ databases">
        <authorList>
            <person name="Weinstock G."/>
            <person name="Sodergren E."/>
            <person name="Wylie T."/>
            <person name="Fulton L."/>
            <person name="Fulton R."/>
            <person name="Fronick C."/>
            <person name="O'Laughlin M."/>
            <person name="Godfrey J."/>
            <person name="Miner T."/>
            <person name="Herter B."/>
            <person name="Appelbaum E."/>
            <person name="Cordes M."/>
            <person name="Lek S."/>
            <person name="Wollam A."/>
            <person name="Pepin K.H."/>
            <person name="Palsikar V.B."/>
            <person name="Mitreva M."/>
            <person name="Wilson R.K."/>
        </authorList>
    </citation>
    <scope>NUCLEOTIDE SEQUENCE [LARGE SCALE GENOMIC DNA]</scope>
    <source>
        <strain evidence="1 2">F0542</strain>
    </source>
</reference>
<dbReference type="HOGENOM" id="CLU_3094672_0_0_11"/>
<evidence type="ECO:0000313" key="2">
    <source>
        <dbReference type="Proteomes" id="UP000016536"/>
    </source>
</evidence>
<gene>
    <name evidence="1" type="ORF">HMPREF1979_01008</name>
</gene>
<dbReference type="Proteomes" id="UP000016536">
    <property type="component" value="Unassembled WGS sequence"/>
</dbReference>
<dbReference type="AlphaFoldDB" id="U1RZ26"/>
<dbReference type="EMBL" id="AWSE01000045">
    <property type="protein sequence ID" value="ERH24893.1"/>
    <property type="molecule type" value="Genomic_DNA"/>
</dbReference>
<comment type="caution">
    <text evidence="1">The sequence shown here is derived from an EMBL/GenBank/DDBJ whole genome shotgun (WGS) entry which is preliminary data.</text>
</comment>
<accession>U1RZ26</accession>
<proteinExistence type="predicted"/>
<protein>
    <submittedName>
        <fullName evidence="1">Uncharacterized protein</fullName>
    </submittedName>
</protein>
<evidence type="ECO:0000313" key="1">
    <source>
        <dbReference type="EMBL" id="ERH24893.1"/>
    </source>
</evidence>
<sequence>MRWWNDHIVLPVMDMRRLPLTTVPFSVAGNWSAAGWISTTALPSSVISRWS</sequence>
<organism evidence="1 2">
    <name type="scientific">Actinomyces johnsonii F0542</name>
    <dbReference type="NCBI Taxonomy" id="1321818"/>
    <lineage>
        <taxon>Bacteria</taxon>
        <taxon>Bacillati</taxon>
        <taxon>Actinomycetota</taxon>
        <taxon>Actinomycetes</taxon>
        <taxon>Actinomycetales</taxon>
        <taxon>Actinomycetaceae</taxon>
        <taxon>Actinomyces</taxon>
    </lineage>
</organism>